<dbReference type="EMBL" id="JAERRI010000038">
    <property type="protein sequence ID" value="MBL1094934.1"/>
    <property type="molecule type" value="Genomic_DNA"/>
</dbReference>
<sequence length="237" mass="25272">MNNGAADGALTDSHPTDPRPTDPRAADFVRLKRLHAQAVRDSVALVRRIRPDDLDRPTPCAAWTLADLLAHMTAQHHGFAAAARGDGRDPAHWAVRPLGPDPVAAYGTAAEQVIAAFASVDHPDRACHLPEFTTARTFPARRAIGFHLIDYVVHSWDVARTLGLDHDPGPELLRAALPIARAVPDDDSRLAPGSAFRPGLPVDDTAGELDHILALLGRSPSWRAPGHSAGPAAPHDA</sequence>
<feature type="domain" description="Mycothiol-dependent maleylpyruvate isomerase metal-binding" evidence="2">
    <location>
        <begin position="36"/>
        <end position="159"/>
    </location>
</feature>
<dbReference type="InterPro" id="IPR017520">
    <property type="entry name" value="CHP03086"/>
</dbReference>
<dbReference type="NCBIfam" id="TIGR03086">
    <property type="entry name" value="TIGR03086 family metal-binding protein"/>
    <property type="match status" value="1"/>
</dbReference>
<proteinExistence type="predicted"/>
<protein>
    <submittedName>
        <fullName evidence="3">TIGR03086 family protein</fullName>
    </submittedName>
</protein>
<name>A0ABS1N4U3_9ACTN</name>
<dbReference type="Gene3D" id="1.20.120.450">
    <property type="entry name" value="dinb family like domain"/>
    <property type="match status" value="1"/>
</dbReference>
<comment type="caution">
    <text evidence="3">The sequence shown here is derived from an EMBL/GenBank/DDBJ whole genome shotgun (WGS) entry which is preliminary data.</text>
</comment>
<keyword evidence="4" id="KW-1185">Reference proteome</keyword>
<dbReference type="Proteomes" id="UP000629371">
    <property type="component" value="Unassembled WGS sequence"/>
</dbReference>
<gene>
    <name evidence="3" type="ORF">JK360_37535</name>
</gene>
<feature type="compositionally biased region" description="Basic and acidic residues" evidence="1">
    <location>
        <begin position="14"/>
        <end position="24"/>
    </location>
</feature>
<dbReference type="SUPFAM" id="SSF109854">
    <property type="entry name" value="DinB/YfiT-like putative metalloenzymes"/>
    <property type="match status" value="1"/>
</dbReference>
<dbReference type="InterPro" id="IPR034660">
    <property type="entry name" value="DinB/YfiT-like"/>
</dbReference>
<dbReference type="NCBIfam" id="TIGR03083">
    <property type="entry name" value="maleylpyruvate isomerase family mycothiol-dependent enzyme"/>
    <property type="match status" value="1"/>
</dbReference>
<evidence type="ECO:0000259" key="2">
    <source>
        <dbReference type="Pfam" id="PF11716"/>
    </source>
</evidence>
<reference evidence="3 4" key="1">
    <citation type="submission" date="2021-01" db="EMBL/GenBank/DDBJ databases">
        <title>WGS of actinomycetes isolated from Thailand.</title>
        <authorList>
            <person name="Thawai C."/>
        </authorList>
    </citation>
    <scope>NUCLEOTIDE SEQUENCE [LARGE SCALE GENOMIC DNA]</scope>
    <source>
        <strain evidence="3 4">CH9-7</strain>
    </source>
</reference>
<feature type="region of interest" description="Disordered" evidence="1">
    <location>
        <begin position="1"/>
        <end position="24"/>
    </location>
</feature>
<dbReference type="Pfam" id="PF11716">
    <property type="entry name" value="MDMPI_N"/>
    <property type="match status" value="1"/>
</dbReference>
<organism evidence="3 4">
    <name type="scientific">Streptomyces siderophoricus</name>
    <dbReference type="NCBI Taxonomy" id="2802281"/>
    <lineage>
        <taxon>Bacteria</taxon>
        <taxon>Bacillati</taxon>
        <taxon>Actinomycetota</taxon>
        <taxon>Actinomycetes</taxon>
        <taxon>Kitasatosporales</taxon>
        <taxon>Streptomycetaceae</taxon>
        <taxon>Streptomyces</taxon>
    </lineage>
</organism>
<accession>A0ABS1N4U3</accession>
<evidence type="ECO:0000313" key="4">
    <source>
        <dbReference type="Proteomes" id="UP000629371"/>
    </source>
</evidence>
<dbReference type="InterPro" id="IPR017517">
    <property type="entry name" value="Maleyloyr_isom"/>
</dbReference>
<evidence type="ECO:0000256" key="1">
    <source>
        <dbReference type="SAM" id="MobiDB-lite"/>
    </source>
</evidence>
<dbReference type="InterPro" id="IPR024344">
    <property type="entry name" value="MDMPI_metal-binding"/>
</dbReference>
<evidence type="ECO:0000313" key="3">
    <source>
        <dbReference type="EMBL" id="MBL1094934.1"/>
    </source>
</evidence>